<comment type="caution">
    <text evidence="3">The sequence shown here is derived from an EMBL/GenBank/DDBJ whole genome shotgun (WGS) entry which is preliminary data.</text>
</comment>
<name>A0A0F4PU62_9GAMM</name>
<evidence type="ECO:0000256" key="2">
    <source>
        <dbReference type="SAM" id="SignalP"/>
    </source>
</evidence>
<feature type="signal peptide" evidence="2">
    <location>
        <begin position="1"/>
        <end position="19"/>
    </location>
</feature>
<evidence type="ECO:0000256" key="1">
    <source>
        <dbReference type="ARBA" id="ARBA00022729"/>
    </source>
</evidence>
<dbReference type="PATRIC" id="fig|151081.8.peg.906"/>
<dbReference type="AlphaFoldDB" id="A0A0F4PU62"/>
<accession>A0A0F4PU62</accession>
<dbReference type="GeneID" id="58227591"/>
<feature type="chain" id="PRO_5002474706" evidence="2">
    <location>
        <begin position="20"/>
        <end position="83"/>
    </location>
</feature>
<organism evidence="3 4">
    <name type="scientific">Pseudoalteromonas ruthenica</name>
    <dbReference type="NCBI Taxonomy" id="151081"/>
    <lineage>
        <taxon>Bacteria</taxon>
        <taxon>Pseudomonadati</taxon>
        <taxon>Pseudomonadota</taxon>
        <taxon>Gammaproteobacteria</taxon>
        <taxon>Alteromonadales</taxon>
        <taxon>Pseudoalteromonadaceae</taxon>
        <taxon>Pseudoalteromonas</taxon>
    </lineage>
</organism>
<dbReference type="InterPro" id="IPR037873">
    <property type="entry name" value="BamE-like"/>
</dbReference>
<evidence type="ECO:0000313" key="4">
    <source>
        <dbReference type="Proteomes" id="UP000033664"/>
    </source>
</evidence>
<keyword evidence="3" id="KW-0449">Lipoprotein</keyword>
<dbReference type="EMBL" id="JXXZ01000003">
    <property type="protein sequence ID" value="KJZ01395.1"/>
    <property type="molecule type" value="Genomic_DNA"/>
</dbReference>
<dbReference type="OrthoDB" id="5422169at2"/>
<dbReference type="PROSITE" id="PS51257">
    <property type="entry name" value="PROKAR_LIPOPROTEIN"/>
    <property type="match status" value="1"/>
</dbReference>
<dbReference type="Gene3D" id="3.30.1450.10">
    <property type="match status" value="1"/>
</dbReference>
<gene>
    <name evidence="3" type="ORF">TW72_03715</name>
</gene>
<dbReference type="RefSeq" id="WP_022943670.1">
    <property type="nucleotide sequence ID" value="NZ_CP023396.1"/>
</dbReference>
<keyword evidence="1 2" id="KW-0732">Signal</keyword>
<dbReference type="Proteomes" id="UP000033664">
    <property type="component" value="Unassembled WGS sequence"/>
</dbReference>
<dbReference type="eggNOG" id="ENOG5032Y5Q">
    <property type="taxonomic scope" value="Bacteria"/>
</dbReference>
<proteinExistence type="predicted"/>
<protein>
    <submittedName>
        <fullName evidence="3">Lipoprotein</fullName>
    </submittedName>
</protein>
<evidence type="ECO:0000313" key="3">
    <source>
        <dbReference type="EMBL" id="KJZ01395.1"/>
    </source>
</evidence>
<keyword evidence="4" id="KW-1185">Reference proteome</keyword>
<reference evidence="3 4" key="1">
    <citation type="journal article" date="2015" name="BMC Genomics">
        <title>Genome mining reveals unlocked bioactive potential of marine Gram-negative bacteria.</title>
        <authorList>
            <person name="Machado H."/>
            <person name="Sonnenschein E.C."/>
            <person name="Melchiorsen J."/>
            <person name="Gram L."/>
        </authorList>
    </citation>
    <scope>NUCLEOTIDE SEQUENCE [LARGE SCALE GENOMIC DNA]</scope>
    <source>
        <strain evidence="3 4">S3137</strain>
    </source>
</reference>
<sequence>MKKSLFLSLATVLTLSACSKVTLENYEQLSVGMDKTEVEALLGEADACEKKALHTNCIWGSESKNIQITLVSDKVTLYSEKGL</sequence>